<evidence type="ECO:0000256" key="1">
    <source>
        <dbReference type="ARBA" id="ARBA00004141"/>
    </source>
</evidence>
<feature type="region of interest" description="Disordered" evidence="5">
    <location>
        <begin position="178"/>
        <end position="214"/>
    </location>
</feature>
<sequence length="214" mass="23260">MQLPNPQTFNAFDWFLVALLAWSTIMAFLRGIIRVLFSFAGLIAGIVLAGWYYHDLAVRLSHWIATKAAAEIISFLLIAIAVMVFVGLVGRLVSRTAKAIGLGLPDRLLGALFGFARGCLLGVAVMMAVAAFLPGSEWIARSRLAPYFLDGAHAVSFVVPNDLQRKILHGAEELKHNAPGWIKPHSQRDNETPVSSLPVRSKRIAASDSKEGSL</sequence>
<dbReference type="RefSeq" id="WP_128913118.1">
    <property type="nucleotide sequence ID" value="NZ_RDSM01000002.1"/>
</dbReference>
<feature type="transmembrane region" description="Helical" evidence="6">
    <location>
        <begin position="73"/>
        <end position="93"/>
    </location>
</feature>
<evidence type="ECO:0000313" key="7">
    <source>
        <dbReference type="EMBL" id="RXH55464.1"/>
    </source>
</evidence>
<feature type="transmembrane region" description="Helical" evidence="6">
    <location>
        <begin position="12"/>
        <end position="29"/>
    </location>
</feature>
<keyword evidence="2 6" id="KW-0812">Transmembrane</keyword>
<evidence type="ECO:0000256" key="3">
    <source>
        <dbReference type="ARBA" id="ARBA00022989"/>
    </source>
</evidence>
<evidence type="ECO:0000256" key="2">
    <source>
        <dbReference type="ARBA" id="ARBA00022692"/>
    </source>
</evidence>
<dbReference type="GO" id="GO:0009403">
    <property type="term" value="P:toxin biosynthetic process"/>
    <property type="evidence" value="ECO:0007669"/>
    <property type="project" value="InterPro"/>
</dbReference>
<dbReference type="EMBL" id="RDSM01000002">
    <property type="protein sequence ID" value="RXH55464.1"/>
    <property type="molecule type" value="Genomic_DNA"/>
</dbReference>
<dbReference type="OrthoDB" id="117314at2"/>
<dbReference type="InterPro" id="IPR052719">
    <property type="entry name" value="CvpA-like"/>
</dbReference>
<protein>
    <submittedName>
        <fullName evidence="7">Colicin V production protein</fullName>
    </submittedName>
</protein>
<keyword evidence="8" id="KW-1185">Reference proteome</keyword>
<feature type="transmembrane region" description="Helical" evidence="6">
    <location>
        <begin position="36"/>
        <end position="53"/>
    </location>
</feature>
<dbReference type="PANTHER" id="PTHR36926:SF1">
    <property type="entry name" value="COLICIN V PRODUCTION PROTEIN"/>
    <property type="match status" value="1"/>
</dbReference>
<evidence type="ECO:0000313" key="8">
    <source>
        <dbReference type="Proteomes" id="UP000289437"/>
    </source>
</evidence>
<proteinExistence type="predicted"/>
<gene>
    <name evidence="7" type="ORF">GRAN_2321</name>
</gene>
<dbReference type="GO" id="GO:0016020">
    <property type="term" value="C:membrane"/>
    <property type="evidence" value="ECO:0007669"/>
    <property type="project" value="UniProtKB-SubCell"/>
</dbReference>
<dbReference type="AlphaFoldDB" id="A0A4V1L5E3"/>
<reference evidence="8" key="2">
    <citation type="submission" date="2019-02" db="EMBL/GenBank/DDBJ databases">
        <title>Granulicella sibirica sp. nov., a psychrotolerant acidobacterium isolated from an organic soil layer in forested tundra, West Siberia.</title>
        <authorList>
            <person name="Oshkin I.Y."/>
            <person name="Kulichevskaya I.S."/>
            <person name="Rijpstra W.I.C."/>
            <person name="Sinninghe Damste J.S."/>
            <person name="Rakitin A.L."/>
            <person name="Ravin N.V."/>
            <person name="Dedysh S.N."/>
        </authorList>
    </citation>
    <scope>NUCLEOTIDE SEQUENCE [LARGE SCALE GENOMIC DNA]</scope>
    <source>
        <strain evidence="8">AF10</strain>
    </source>
</reference>
<dbReference type="Proteomes" id="UP000289437">
    <property type="component" value="Unassembled WGS sequence"/>
</dbReference>
<organism evidence="7 8">
    <name type="scientific">Granulicella sibirica</name>
    <dbReference type="NCBI Taxonomy" id="2479048"/>
    <lineage>
        <taxon>Bacteria</taxon>
        <taxon>Pseudomonadati</taxon>
        <taxon>Acidobacteriota</taxon>
        <taxon>Terriglobia</taxon>
        <taxon>Terriglobales</taxon>
        <taxon>Acidobacteriaceae</taxon>
        <taxon>Granulicella</taxon>
    </lineage>
</organism>
<keyword evidence="4 6" id="KW-0472">Membrane</keyword>
<name>A0A4V1L5E3_9BACT</name>
<comment type="subcellular location">
    <subcellularLocation>
        <location evidence="1">Membrane</location>
        <topology evidence="1">Multi-pass membrane protein</topology>
    </subcellularLocation>
</comment>
<dbReference type="InterPro" id="IPR003825">
    <property type="entry name" value="Colicin-V_CvpA"/>
</dbReference>
<keyword evidence="3 6" id="KW-1133">Transmembrane helix</keyword>
<evidence type="ECO:0000256" key="6">
    <source>
        <dbReference type="SAM" id="Phobius"/>
    </source>
</evidence>
<feature type="transmembrane region" description="Helical" evidence="6">
    <location>
        <begin position="114"/>
        <end position="133"/>
    </location>
</feature>
<evidence type="ECO:0000256" key="4">
    <source>
        <dbReference type="ARBA" id="ARBA00023136"/>
    </source>
</evidence>
<dbReference type="Pfam" id="PF02674">
    <property type="entry name" value="Colicin_V"/>
    <property type="match status" value="1"/>
</dbReference>
<evidence type="ECO:0000256" key="5">
    <source>
        <dbReference type="SAM" id="MobiDB-lite"/>
    </source>
</evidence>
<comment type="caution">
    <text evidence="7">The sequence shown here is derived from an EMBL/GenBank/DDBJ whole genome shotgun (WGS) entry which is preliminary data.</text>
</comment>
<dbReference type="PANTHER" id="PTHR36926">
    <property type="entry name" value="COLICIN V PRODUCTION PROTEIN"/>
    <property type="match status" value="1"/>
</dbReference>
<accession>A0A4V1L5E3</accession>
<reference evidence="7 8" key="1">
    <citation type="submission" date="2018-11" db="EMBL/GenBank/DDBJ databases">
        <authorList>
            <person name="Mardanov A.V."/>
            <person name="Ravin N.V."/>
            <person name="Dedysh S.N."/>
        </authorList>
    </citation>
    <scope>NUCLEOTIDE SEQUENCE [LARGE SCALE GENOMIC DNA]</scope>
    <source>
        <strain evidence="7 8">AF10</strain>
    </source>
</reference>